<sequence length="382" mass="42504">MKALAQGTEEIAPKQSESSSLPPSDDIDIKVPQAVVAWAGACADGKTHCLFHDSAKDSARQVTFRISYNTVNKTTFFQLQVPIQLKTTATTTPLFLNIPPETITELTARCPTEPHQTVREQLGPNTTCLSFRLRRPPDLVVPRGPLAPKRQREHGDKLDSLKLLSQAISIDVYFVAGILQDASARTICDFATSLMARSVAQYADLGSLYAGKGGVVLPVQSPPSPPTVFPPSYHEVESTPPPPDKVDPSSSHPSRKRPRKSSFDQGNIESICARIVEDRLALHIKGFREELKEMKKDLMDHIEEQINDACPLLNTYNKEEIDDLVHETRKDGEGYTDETIKDRMDGIKVELTDYIKEGLRDTEESLVRRLKSMSWVLNTEDA</sequence>
<protein>
    <submittedName>
        <fullName evidence="2">Uncharacterized protein</fullName>
    </submittedName>
</protein>
<feature type="region of interest" description="Disordered" evidence="1">
    <location>
        <begin position="221"/>
        <end position="264"/>
    </location>
</feature>
<feature type="region of interest" description="Disordered" evidence="1">
    <location>
        <begin position="1"/>
        <end position="26"/>
    </location>
</feature>
<evidence type="ECO:0000256" key="1">
    <source>
        <dbReference type="SAM" id="MobiDB-lite"/>
    </source>
</evidence>
<dbReference type="Proteomes" id="UP000277212">
    <property type="component" value="Unassembled WGS sequence"/>
</dbReference>
<name>A0A3M2QY25_9HYPO</name>
<organism evidence="2 3">
    <name type="scientific">Fusarium kuroshium</name>
    <dbReference type="NCBI Taxonomy" id="2010991"/>
    <lineage>
        <taxon>Eukaryota</taxon>
        <taxon>Fungi</taxon>
        <taxon>Dikarya</taxon>
        <taxon>Ascomycota</taxon>
        <taxon>Pezizomycotina</taxon>
        <taxon>Sordariomycetes</taxon>
        <taxon>Hypocreomycetidae</taxon>
        <taxon>Hypocreales</taxon>
        <taxon>Nectriaceae</taxon>
        <taxon>Fusarium</taxon>
        <taxon>Fusarium solani species complex</taxon>
    </lineage>
</organism>
<gene>
    <name evidence="2" type="ORF">CDV36_016191</name>
</gene>
<accession>A0A3M2QY25</accession>
<reference evidence="2 3" key="1">
    <citation type="submission" date="2017-06" db="EMBL/GenBank/DDBJ databases">
        <title>Comparative genomic analysis of Ambrosia Fusariam Clade fungi.</title>
        <authorList>
            <person name="Stajich J.E."/>
            <person name="Carrillo J."/>
            <person name="Kijimoto T."/>
            <person name="Eskalen A."/>
            <person name="O'Donnell K."/>
            <person name="Kasson M."/>
        </authorList>
    </citation>
    <scope>NUCLEOTIDE SEQUENCE [LARGE SCALE GENOMIC DNA]</scope>
    <source>
        <strain evidence="2">UCR3666</strain>
    </source>
</reference>
<dbReference type="OrthoDB" id="47007at2759"/>
<evidence type="ECO:0000313" key="2">
    <source>
        <dbReference type="EMBL" id="RMI97919.1"/>
    </source>
</evidence>
<keyword evidence="3" id="KW-1185">Reference proteome</keyword>
<proteinExistence type="predicted"/>
<comment type="caution">
    <text evidence="2">The sequence shown here is derived from an EMBL/GenBank/DDBJ whole genome shotgun (WGS) entry which is preliminary data.</text>
</comment>
<dbReference type="STRING" id="2010991.A0A3M2QY25"/>
<evidence type="ECO:0000313" key="3">
    <source>
        <dbReference type="Proteomes" id="UP000277212"/>
    </source>
</evidence>
<dbReference type="AlphaFoldDB" id="A0A3M2QY25"/>
<dbReference type="EMBL" id="NKUJ01000814">
    <property type="protein sequence ID" value="RMI97919.1"/>
    <property type="molecule type" value="Genomic_DNA"/>
</dbReference>